<gene>
    <name evidence="2" type="ORF">JCM7686_pAMI8p125</name>
</gene>
<dbReference type="EMBL" id="CP006655">
    <property type="protein sequence ID" value="AGT11625.1"/>
    <property type="molecule type" value="Genomic_DNA"/>
</dbReference>
<evidence type="ECO:0000313" key="3">
    <source>
        <dbReference type="Proteomes" id="UP000015480"/>
    </source>
</evidence>
<dbReference type="InterPro" id="IPR000572">
    <property type="entry name" value="OxRdtase_Mopterin-bd_dom"/>
</dbReference>
<protein>
    <recommendedName>
        <fullName evidence="1">Oxidoreductase molybdopterin-binding domain-containing protein</fullName>
    </recommendedName>
</protein>
<dbReference type="AlphaFoldDB" id="S5Y7Y7"/>
<reference evidence="2 3" key="1">
    <citation type="journal article" date="2014" name="BMC Genomics">
        <title>Architecture and functions of a multipartite genome of the methylotrophic bacterium Paracoccus aminophilus JCM 7686, containing primary and secondary chromids.</title>
        <authorList>
            <person name="Dziewit L."/>
            <person name="Czarnecki J."/>
            <person name="Wibberg D."/>
            <person name="Radlinska M."/>
            <person name="Mrozek P."/>
            <person name="Szymczak M."/>
            <person name="Schluter A."/>
            <person name="Puhler A."/>
            <person name="Bartosik D."/>
        </authorList>
    </citation>
    <scope>NUCLEOTIDE SEQUENCE [LARGE SCALE GENOMIC DNA]</scope>
    <source>
        <strain evidence="2">JCM 7686</strain>
        <plasmid evidence="3">Plasmid pAMI8</plasmid>
    </source>
</reference>
<dbReference type="Proteomes" id="UP000015480">
    <property type="component" value="Plasmid pAMI8"/>
</dbReference>
<keyword evidence="3" id="KW-1185">Reference proteome</keyword>
<dbReference type="Gene3D" id="3.90.420.10">
    <property type="entry name" value="Oxidoreductase, molybdopterin-binding domain"/>
    <property type="match status" value="1"/>
</dbReference>
<dbReference type="SUPFAM" id="SSF56524">
    <property type="entry name" value="Oxidoreductase molybdopterin-binding domain"/>
    <property type="match status" value="1"/>
</dbReference>
<dbReference type="InterPro" id="IPR036374">
    <property type="entry name" value="OxRdtase_Mopterin-bd_sf"/>
</dbReference>
<sequence length="179" mass="20512">MTGIAAGPILTRFRTVFVEADLRKLRIFTAALAWLALTTGISVAQDIHYSVDNGTSSNTIYEDQIMALPMHEISTTTSVTEGVQQFEGVLMRDLLALMPRHEPGDIVVVGALNDYEVEIPIEDFIRFDVILAHSMNGTRLTPRDKGPWWIIYPRDDHEELQDIRYDTRWVWQLNRLDIR</sequence>
<name>S5Y7Y7_PARAH</name>
<dbReference type="PATRIC" id="fig|1367847.3.peg.4602"/>
<dbReference type="Pfam" id="PF00174">
    <property type="entry name" value="Oxidored_molyb"/>
    <property type="match status" value="1"/>
</dbReference>
<dbReference type="HOGENOM" id="CLU_110165_2_1_5"/>
<proteinExistence type="predicted"/>
<keyword evidence="2" id="KW-0614">Plasmid</keyword>
<organism evidence="2 3">
    <name type="scientific">Paracoccus aminophilus JCM 7686</name>
    <dbReference type="NCBI Taxonomy" id="1367847"/>
    <lineage>
        <taxon>Bacteria</taxon>
        <taxon>Pseudomonadati</taxon>
        <taxon>Pseudomonadota</taxon>
        <taxon>Alphaproteobacteria</taxon>
        <taxon>Rhodobacterales</taxon>
        <taxon>Paracoccaceae</taxon>
        <taxon>Paracoccus</taxon>
    </lineage>
</organism>
<evidence type="ECO:0000313" key="2">
    <source>
        <dbReference type="EMBL" id="AGT11625.1"/>
    </source>
</evidence>
<dbReference type="KEGG" id="pami:JCM7686_pAMI8p125"/>
<accession>S5Y7Y7</accession>
<geneLocation type="plasmid" evidence="2 3">
    <name>pAMI8</name>
</geneLocation>
<feature type="domain" description="Oxidoreductase molybdopterin-binding" evidence="1">
    <location>
        <begin position="81"/>
        <end position="151"/>
    </location>
</feature>
<evidence type="ECO:0000259" key="1">
    <source>
        <dbReference type="Pfam" id="PF00174"/>
    </source>
</evidence>